<proteinExistence type="predicted"/>
<dbReference type="STRING" id="1202724.AM493_20135"/>
<name>A0A0M8MLP1_9FLAO</name>
<dbReference type="EMBL" id="LIYD01000005">
    <property type="protein sequence ID" value="KOS08098.1"/>
    <property type="molecule type" value="Genomic_DNA"/>
</dbReference>
<evidence type="ECO:0000259" key="1">
    <source>
        <dbReference type="Pfam" id="PF13648"/>
    </source>
</evidence>
<evidence type="ECO:0000313" key="2">
    <source>
        <dbReference type="EMBL" id="KOS08098.1"/>
    </source>
</evidence>
<organism evidence="2 3">
    <name type="scientific">Flavobacterium akiainvivens</name>
    <dbReference type="NCBI Taxonomy" id="1202724"/>
    <lineage>
        <taxon>Bacteria</taxon>
        <taxon>Pseudomonadati</taxon>
        <taxon>Bacteroidota</taxon>
        <taxon>Flavobacteriia</taxon>
        <taxon>Flavobacteriales</taxon>
        <taxon>Flavobacteriaceae</taxon>
        <taxon>Flavobacterium</taxon>
    </lineage>
</organism>
<dbReference type="InterPro" id="IPR024311">
    <property type="entry name" value="Lipocalin-like"/>
</dbReference>
<comment type="caution">
    <text evidence="2">The sequence shown here is derived from an EMBL/GenBank/DDBJ whole genome shotgun (WGS) entry which is preliminary data.</text>
</comment>
<sequence>MKKLSLLLVLFTVISCSEKTATTRLNGYWEIKTVILPDGQEKEFPASATVDYFEFKGNKGFRKKVMPQFDGTYMASNASEAVEYTEKDGHKWLNYTTQYSKWQEELISVDDDELVIKNTHGMEYHYTRPQNFTLKEDGKTAE</sequence>
<dbReference type="Pfam" id="PF13648">
    <property type="entry name" value="Lipocalin_4"/>
    <property type="match status" value="1"/>
</dbReference>
<dbReference type="PROSITE" id="PS51257">
    <property type="entry name" value="PROKAR_LIPOPROTEIN"/>
    <property type="match status" value="1"/>
</dbReference>
<evidence type="ECO:0000313" key="3">
    <source>
        <dbReference type="Proteomes" id="UP000037755"/>
    </source>
</evidence>
<dbReference type="OrthoDB" id="1143855at2"/>
<reference evidence="2 3" key="1">
    <citation type="submission" date="2015-08" db="EMBL/GenBank/DDBJ databases">
        <title>Whole genome sequence of Flavobacterium akiainvivens IK-1T, from decaying Wikstroemia oahuensis, an endemic Hawaiian shrub.</title>
        <authorList>
            <person name="Wan X."/>
            <person name="Hou S."/>
            <person name="Saito J."/>
            <person name="Donachie S."/>
        </authorList>
    </citation>
    <scope>NUCLEOTIDE SEQUENCE [LARGE SCALE GENOMIC DNA]</scope>
    <source>
        <strain evidence="2 3">IK-1</strain>
    </source>
</reference>
<dbReference type="AlphaFoldDB" id="A0A0M8MLP1"/>
<protein>
    <recommendedName>
        <fullName evidence="1">Lipocalin-like domain-containing protein</fullName>
    </recommendedName>
</protein>
<dbReference type="RefSeq" id="WP_054409936.1">
    <property type="nucleotide sequence ID" value="NZ_FOYA01000017.1"/>
</dbReference>
<keyword evidence="3" id="KW-1185">Reference proteome</keyword>
<accession>A0A0M8MLP1</accession>
<feature type="domain" description="Lipocalin-like" evidence="1">
    <location>
        <begin position="25"/>
        <end position="116"/>
    </location>
</feature>
<dbReference type="Proteomes" id="UP000037755">
    <property type="component" value="Unassembled WGS sequence"/>
</dbReference>
<dbReference type="PATRIC" id="fig|1202724.3.peg.4171"/>
<gene>
    <name evidence="2" type="ORF">AM493_20135</name>
</gene>